<dbReference type="EMBL" id="CP001964">
    <property type="protein sequence ID" value="ADG76312.1"/>
    <property type="molecule type" value="Genomic_DNA"/>
</dbReference>
<evidence type="ECO:0000313" key="12">
    <source>
        <dbReference type="EMBL" id="ADG76312.1"/>
    </source>
</evidence>
<dbReference type="GO" id="GO:0006780">
    <property type="term" value="P:uroporphyrinogen III biosynthetic process"/>
    <property type="evidence" value="ECO:0007669"/>
    <property type="project" value="UniProtKB-UniRule"/>
</dbReference>
<dbReference type="Proteomes" id="UP000000849">
    <property type="component" value="Chromosome"/>
</dbReference>
<evidence type="ECO:0000313" key="13">
    <source>
        <dbReference type="Proteomes" id="UP000000849"/>
    </source>
</evidence>
<dbReference type="Pfam" id="PF02602">
    <property type="entry name" value="HEM4"/>
    <property type="match status" value="1"/>
</dbReference>
<comment type="catalytic activity">
    <reaction evidence="8 9">
        <text>hydroxymethylbilane = uroporphyrinogen III + H2O</text>
        <dbReference type="Rhea" id="RHEA:18965"/>
        <dbReference type="ChEBI" id="CHEBI:15377"/>
        <dbReference type="ChEBI" id="CHEBI:57308"/>
        <dbReference type="ChEBI" id="CHEBI:57845"/>
        <dbReference type="EC" id="4.2.1.75"/>
    </reaction>
</comment>
<feature type="domain" description="Tetrapyrrole biosynthesis uroporphyrinogen III synthase" evidence="11">
    <location>
        <begin position="104"/>
        <end position="337"/>
    </location>
</feature>
<feature type="compositionally biased region" description="Basic and acidic residues" evidence="10">
    <location>
        <begin position="1"/>
        <end position="12"/>
    </location>
</feature>
<gene>
    <name evidence="12" type="ordered locus">Cfla_3438</name>
</gene>
<feature type="compositionally biased region" description="Low complexity" evidence="10">
    <location>
        <begin position="13"/>
        <end position="28"/>
    </location>
</feature>
<accession>D5UCS7</accession>
<comment type="similarity">
    <text evidence="2 9">Belongs to the uroporphyrinogen-III synthase family.</text>
</comment>
<reference evidence="12 13" key="1">
    <citation type="journal article" date="2010" name="Stand. Genomic Sci.">
        <title>Complete genome sequence of Cellulomonas flavigena type strain (134).</title>
        <authorList>
            <person name="Abt B."/>
            <person name="Foster B."/>
            <person name="Lapidus A."/>
            <person name="Clum A."/>
            <person name="Sun H."/>
            <person name="Pukall R."/>
            <person name="Lucas S."/>
            <person name="Glavina Del Rio T."/>
            <person name="Nolan M."/>
            <person name="Tice H."/>
            <person name="Cheng J.F."/>
            <person name="Pitluck S."/>
            <person name="Liolios K."/>
            <person name="Ivanova N."/>
            <person name="Mavromatis K."/>
            <person name="Ovchinnikova G."/>
            <person name="Pati A."/>
            <person name="Goodwin L."/>
            <person name="Chen A."/>
            <person name="Palaniappan K."/>
            <person name="Land M."/>
            <person name="Hauser L."/>
            <person name="Chang Y.J."/>
            <person name="Jeffries C.D."/>
            <person name="Rohde M."/>
            <person name="Goker M."/>
            <person name="Woyke T."/>
            <person name="Bristow J."/>
            <person name="Eisen J.A."/>
            <person name="Markowitz V."/>
            <person name="Hugenholtz P."/>
            <person name="Kyrpides N.C."/>
            <person name="Klenk H.P."/>
        </authorList>
    </citation>
    <scope>NUCLEOTIDE SEQUENCE [LARGE SCALE GENOMIC DNA]</scope>
    <source>
        <strain evidence="13">ATCC 482 / DSM 20109 / BCRC 11376 / JCM 18109 / NBRC 3775 / NCIMB 8073 / NRS 134</strain>
    </source>
</reference>
<name>D5UCS7_CELFN</name>
<dbReference type="PANTHER" id="PTHR38042">
    <property type="entry name" value="UROPORPHYRINOGEN-III SYNTHASE, CHLOROPLASTIC"/>
    <property type="match status" value="1"/>
</dbReference>
<evidence type="ECO:0000256" key="4">
    <source>
        <dbReference type="ARBA" id="ARBA00023239"/>
    </source>
</evidence>
<dbReference type="GO" id="GO:0004852">
    <property type="term" value="F:uroporphyrinogen-III synthase activity"/>
    <property type="evidence" value="ECO:0007669"/>
    <property type="project" value="UniProtKB-UniRule"/>
</dbReference>
<dbReference type="KEGG" id="cfl:Cfla_3438"/>
<evidence type="ECO:0000256" key="1">
    <source>
        <dbReference type="ARBA" id="ARBA00004772"/>
    </source>
</evidence>
<evidence type="ECO:0000256" key="6">
    <source>
        <dbReference type="ARBA" id="ARBA00037589"/>
    </source>
</evidence>
<dbReference type="AlphaFoldDB" id="D5UCS7"/>
<dbReference type="InterPro" id="IPR039793">
    <property type="entry name" value="UROS/Hem4"/>
</dbReference>
<evidence type="ECO:0000256" key="7">
    <source>
        <dbReference type="ARBA" id="ARBA00040167"/>
    </source>
</evidence>
<dbReference type="PANTHER" id="PTHR38042:SF1">
    <property type="entry name" value="UROPORPHYRINOGEN-III SYNTHASE, CHLOROPLASTIC"/>
    <property type="match status" value="1"/>
</dbReference>
<keyword evidence="13" id="KW-1185">Reference proteome</keyword>
<sequence length="362" mass="36218">MTPDRPPLDEHVATPTAGPAAASGPLTGWRVLVPRPPLDPTPTPPSPASRRSTPTPTPPSPASRRSTPTPTPPSPASRRSTPTPTPPSPASRRSSPAGGFSPAAVALLAAGGEPLVVPLVRTVPVDDLSPLDDALLALGAGWYSWLTVTSQAAVAVLAEQAAAHDDGLAALVERGGARVGAVGPGTARALEGLGVRVDVVPPVRSTAVDLVAALVAAAPGTRPDAGPRTLFPRGDLAAPTLADGLTAAGWAVDDLVVYRTVPAGPPDPQVADAWAGGDVHAALLTSASSVRALLDHLGPPPPATRVVVIGPSTETEARRMGLRVDAVAGRQTLAGLVDALVAHVAATGARPGSPPTPVEDTP</sequence>
<comment type="pathway">
    <text evidence="1 9">Porphyrin-containing compound metabolism; protoporphyrin-IX biosynthesis; coproporphyrinogen-III from 5-aminolevulinate: step 3/4.</text>
</comment>
<dbReference type="InterPro" id="IPR003754">
    <property type="entry name" value="4pyrrol_synth_uPrphyn_synth"/>
</dbReference>
<comment type="function">
    <text evidence="6 9">Catalyzes cyclization of the linear tetrapyrrole, hydroxymethylbilane, to the macrocyclic uroporphyrinogen III.</text>
</comment>
<feature type="compositionally biased region" description="Pro residues" evidence="10">
    <location>
        <begin position="34"/>
        <end position="47"/>
    </location>
</feature>
<dbReference type="eggNOG" id="COG1587">
    <property type="taxonomic scope" value="Bacteria"/>
</dbReference>
<dbReference type="SUPFAM" id="SSF69618">
    <property type="entry name" value="HemD-like"/>
    <property type="match status" value="1"/>
</dbReference>
<keyword evidence="5 9" id="KW-0627">Porphyrin biosynthesis</keyword>
<dbReference type="CDD" id="cd06578">
    <property type="entry name" value="HemD"/>
    <property type="match status" value="1"/>
</dbReference>
<dbReference type="GO" id="GO:0006782">
    <property type="term" value="P:protoporphyrinogen IX biosynthetic process"/>
    <property type="evidence" value="ECO:0007669"/>
    <property type="project" value="UniProtKB-UniRule"/>
</dbReference>
<dbReference type="RefSeq" id="WP_013118640.1">
    <property type="nucleotide sequence ID" value="NC_014151.1"/>
</dbReference>
<dbReference type="HOGENOM" id="CLU_011276_9_0_11"/>
<dbReference type="Gene3D" id="3.40.50.10090">
    <property type="match status" value="2"/>
</dbReference>
<evidence type="ECO:0000256" key="8">
    <source>
        <dbReference type="ARBA" id="ARBA00048617"/>
    </source>
</evidence>
<evidence type="ECO:0000256" key="10">
    <source>
        <dbReference type="SAM" id="MobiDB-lite"/>
    </source>
</evidence>
<evidence type="ECO:0000256" key="2">
    <source>
        <dbReference type="ARBA" id="ARBA00008133"/>
    </source>
</evidence>
<evidence type="ECO:0000256" key="5">
    <source>
        <dbReference type="ARBA" id="ARBA00023244"/>
    </source>
</evidence>
<evidence type="ECO:0000259" key="11">
    <source>
        <dbReference type="Pfam" id="PF02602"/>
    </source>
</evidence>
<proteinExistence type="inferred from homology"/>
<dbReference type="OrthoDB" id="9815856at2"/>
<dbReference type="STRING" id="446466.Cfla_3438"/>
<dbReference type="EC" id="4.2.1.75" evidence="3 9"/>
<dbReference type="UniPathway" id="UPA00251">
    <property type="reaction ID" value="UER00320"/>
</dbReference>
<protein>
    <recommendedName>
        <fullName evidence="7 9">Uroporphyrinogen-III synthase</fullName>
        <ecNumber evidence="3 9">4.2.1.75</ecNumber>
    </recommendedName>
</protein>
<evidence type="ECO:0000256" key="3">
    <source>
        <dbReference type="ARBA" id="ARBA00013109"/>
    </source>
</evidence>
<keyword evidence="4 9" id="KW-0456">Lyase</keyword>
<dbReference type="InterPro" id="IPR036108">
    <property type="entry name" value="4pyrrol_syn_uPrphyn_synt_sf"/>
</dbReference>
<evidence type="ECO:0000256" key="9">
    <source>
        <dbReference type="RuleBase" id="RU366031"/>
    </source>
</evidence>
<feature type="region of interest" description="Disordered" evidence="10">
    <location>
        <begin position="1"/>
        <end position="99"/>
    </location>
</feature>
<organism evidence="12 13">
    <name type="scientific">Cellulomonas flavigena (strain ATCC 482 / DSM 20109 / BCRC 11376 / JCM 18109 / NBRC 3775 / NCIMB 8073 / NRS 134)</name>
    <dbReference type="NCBI Taxonomy" id="446466"/>
    <lineage>
        <taxon>Bacteria</taxon>
        <taxon>Bacillati</taxon>
        <taxon>Actinomycetota</taxon>
        <taxon>Actinomycetes</taxon>
        <taxon>Micrococcales</taxon>
        <taxon>Cellulomonadaceae</taxon>
        <taxon>Cellulomonas</taxon>
    </lineage>
</organism>